<feature type="domain" description="VOC" evidence="1">
    <location>
        <begin position="7"/>
        <end position="121"/>
    </location>
</feature>
<dbReference type="Proteomes" id="UP000712080">
    <property type="component" value="Unassembled WGS sequence"/>
</dbReference>
<proteinExistence type="predicted"/>
<evidence type="ECO:0000313" key="2">
    <source>
        <dbReference type="EMBL" id="NMH26800.1"/>
    </source>
</evidence>
<accession>A0A972FKB7</accession>
<name>A0A972FKB7_9FLAO</name>
<reference evidence="2" key="1">
    <citation type="submission" date="2020-02" db="EMBL/GenBank/DDBJ databases">
        <title>Flavobacterium sp. genome.</title>
        <authorList>
            <person name="Jung H.S."/>
            <person name="Baek J.H."/>
            <person name="Jeon C.O."/>
        </authorList>
    </citation>
    <scope>NUCLEOTIDE SEQUENCE</scope>
    <source>
        <strain evidence="2">SE-s28</strain>
    </source>
</reference>
<dbReference type="Gene3D" id="3.10.180.10">
    <property type="entry name" value="2,3-Dihydroxybiphenyl 1,2-Dioxygenase, domain 1"/>
    <property type="match status" value="1"/>
</dbReference>
<evidence type="ECO:0000259" key="1">
    <source>
        <dbReference type="PROSITE" id="PS51819"/>
    </source>
</evidence>
<evidence type="ECO:0000313" key="3">
    <source>
        <dbReference type="Proteomes" id="UP000712080"/>
    </source>
</evidence>
<dbReference type="InterPro" id="IPR004360">
    <property type="entry name" value="Glyas_Fos-R_dOase_dom"/>
</dbReference>
<gene>
    <name evidence="2" type="ORF">G6047_02045</name>
</gene>
<dbReference type="EMBL" id="JAAMPU010000096">
    <property type="protein sequence ID" value="NMH26800.1"/>
    <property type="molecule type" value="Genomic_DNA"/>
</dbReference>
<organism evidence="2 3">
    <name type="scientific">Flavobacterium silvaticum</name>
    <dbReference type="NCBI Taxonomy" id="1852020"/>
    <lineage>
        <taxon>Bacteria</taxon>
        <taxon>Pseudomonadati</taxon>
        <taxon>Bacteroidota</taxon>
        <taxon>Flavobacteriia</taxon>
        <taxon>Flavobacteriales</taxon>
        <taxon>Flavobacteriaceae</taxon>
        <taxon>Flavobacterium</taxon>
    </lineage>
</organism>
<sequence length="124" mass="14450">MDLGVREIITFISSGKDYAKSIGFYVDMGFGLEWSNHEISSLKLGNCRFFLQNYPSEWMHGNFMMALEVENVDDWWTKLSSLNLESKYEGVRLKAPQDYPWGKREIHLSDPNGVLWHISSDIRK</sequence>
<dbReference type="AlphaFoldDB" id="A0A972FKB7"/>
<keyword evidence="3" id="KW-1185">Reference proteome</keyword>
<dbReference type="Pfam" id="PF00903">
    <property type="entry name" value="Glyoxalase"/>
    <property type="match status" value="1"/>
</dbReference>
<dbReference type="RefSeq" id="WP_169525803.1">
    <property type="nucleotide sequence ID" value="NZ_JAAMPU010000096.1"/>
</dbReference>
<dbReference type="InterPro" id="IPR037523">
    <property type="entry name" value="VOC_core"/>
</dbReference>
<dbReference type="InterPro" id="IPR029068">
    <property type="entry name" value="Glyas_Bleomycin-R_OHBP_Dase"/>
</dbReference>
<dbReference type="PROSITE" id="PS51819">
    <property type="entry name" value="VOC"/>
    <property type="match status" value="1"/>
</dbReference>
<comment type="caution">
    <text evidence="2">The sequence shown here is derived from an EMBL/GenBank/DDBJ whole genome shotgun (WGS) entry which is preliminary data.</text>
</comment>
<protein>
    <submittedName>
        <fullName evidence="2">Glyoxalase</fullName>
    </submittedName>
</protein>
<dbReference type="SUPFAM" id="SSF54593">
    <property type="entry name" value="Glyoxalase/Bleomycin resistance protein/Dihydroxybiphenyl dioxygenase"/>
    <property type="match status" value="1"/>
</dbReference>